<dbReference type="SUPFAM" id="SSF51905">
    <property type="entry name" value="FAD/NAD(P)-binding domain"/>
    <property type="match status" value="1"/>
</dbReference>
<proteinExistence type="predicted"/>
<keyword evidence="3" id="KW-1185">Reference proteome</keyword>
<evidence type="ECO:0000313" key="2">
    <source>
        <dbReference type="EMBL" id="KLJ08917.1"/>
    </source>
</evidence>
<dbReference type="STRING" id="2060906.A0A0H1BD25"/>
<reference evidence="3" key="1">
    <citation type="journal article" date="2015" name="PLoS Genet.">
        <title>The dynamic genome and transcriptome of the human fungal pathogen Blastomyces and close relative Emmonsia.</title>
        <authorList>
            <person name="Munoz J.F."/>
            <person name="Gauthier G.M."/>
            <person name="Desjardins C.A."/>
            <person name="Gallo J.E."/>
            <person name="Holder J."/>
            <person name="Sullivan T.D."/>
            <person name="Marty A.J."/>
            <person name="Carmen J.C."/>
            <person name="Chen Z."/>
            <person name="Ding L."/>
            <person name="Gujja S."/>
            <person name="Magrini V."/>
            <person name="Misas E."/>
            <person name="Mitreva M."/>
            <person name="Priest M."/>
            <person name="Saif S."/>
            <person name="Whiston E.A."/>
            <person name="Young S."/>
            <person name="Zeng Q."/>
            <person name="Goldman W.E."/>
            <person name="Mardis E.R."/>
            <person name="Taylor J.W."/>
            <person name="McEwen J.G."/>
            <person name="Clay O.K."/>
            <person name="Klein B.S."/>
            <person name="Cuomo C.A."/>
        </authorList>
    </citation>
    <scope>NUCLEOTIDE SEQUENCE [LARGE SCALE GENOMIC DNA]</scope>
    <source>
        <strain evidence="3">UAMH 139</strain>
    </source>
</reference>
<evidence type="ECO:0008006" key="4">
    <source>
        <dbReference type="Google" id="ProtNLM"/>
    </source>
</evidence>
<dbReference type="AlphaFoldDB" id="A0A0H1BD25"/>
<comment type="caution">
    <text evidence="2">The sequence shown here is derived from an EMBL/GenBank/DDBJ whole genome shotgun (WGS) entry which is preliminary data.</text>
</comment>
<dbReference type="OrthoDB" id="498204at2759"/>
<gene>
    <name evidence="2" type="ORF">EMPG_15656</name>
</gene>
<evidence type="ECO:0000313" key="3">
    <source>
        <dbReference type="Proteomes" id="UP000053573"/>
    </source>
</evidence>
<dbReference type="Proteomes" id="UP000053573">
    <property type="component" value="Unassembled WGS sequence"/>
</dbReference>
<protein>
    <recommendedName>
        <fullName evidence="4">FAD dependent oxidoreductase domain-containing protein</fullName>
    </recommendedName>
</protein>
<sequence>MPPSSEPDIVVIDSSRDICSGASSEAMGRLGDFGFRAETAPLGIFSYKLHKELASKYNGRGIYKFSDLEIFRASPKNFTGNPSPPDTTWGPSPPSLAEAPYAAHLDDARQSFTGVTVQMRDETRTTHTIPCRAVVIAAGPWSTRVFSHLFPAGHLNLRMDSTNSAENHVLVRNPRWTPAEDENRVTQVFLLNNVGNDSNRLDITSFLGGYLYMYTDGWGVKPEGLPEFAEGVQGQPDEIDAMLEMTRQYLRLEANEELEIVKAGRCYRPLAVPNIPTIAKVNWEMLGDSKPKLESEAPLNGFRQHGSPVVGGLNIPQYRA</sequence>
<name>A0A0H1BD25_9EURO</name>
<organism evidence="2 3">
    <name type="scientific">Blastomyces silverae</name>
    <dbReference type="NCBI Taxonomy" id="2060906"/>
    <lineage>
        <taxon>Eukaryota</taxon>
        <taxon>Fungi</taxon>
        <taxon>Dikarya</taxon>
        <taxon>Ascomycota</taxon>
        <taxon>Pezizomycotina</taxon>
        <taxon>Eurotiomycetes</taxon>
        <taxon>Eurotiomycetidae</taxon>
        <taxon>Onygenales</taxon>
        <taxon>Ajellomycetaceae</taxon>
        <taxon>Blastomyces</taxon>
    </lineage>
</organism>
<dbReference type="InterPro" id="IPR036188">
    <property type="entry name" value="FAD/NAD-bd_sf"/>
</dbReference>
<evidence type="ECO:0000256" key="1">
    <source>
        <dbReference type="SAM" id="MobiDB-lite"/>
    </source>
</evidence>
<accession>A0A0H1BD25</accession>
<feature type="region of interest" description="Disordered" evidence="1">
    <location>
        <begin position="76"/>
        <end position="97"/>
    </location>
</feature>
<dbReference type="EMBL" id="LDEV01002492">
    <property type="protein sequence ID" value="KLJ08917.1"/>
    <property type="molecule type" value="Genomic_DNA"/>
</dbReference>